<dbReference type="HOGENOM" id="CLU_036039_0_0_1"/>
<dbReference type="Proteomes" id="UP000015101">
    <property type="component" value="Unassembled WGS sequence"/>
</dbReference>
<evidence type="ECO:0000256" key="5">
    <source>
        <dbReference type="ARBA" id="ARBA00022728"/>
    </source>
</evidence>
<evidence type="ECO:0000259" key="9">
    <source>
        <dbReference type="Pfam" id="PF05282"/>
    </source>
</evidence>
<dbReference type="FunFam" id="2.60.34.20:FF:000001">
    <property type="entry name" value="protein AAR2 homolog"/>
    <property type="match status" value="1"/>
</dbReference>
<keyword evidence="13" id="KW-1185">Reference proteome</keyword>
<proteinExistence type="inferred from homology"/>
<organism evidence="12 13">
    <name type="scientific">Helobdella robusta</name>
    <name type="common">Californian leech</name>
    <dbReference type="NCBI Taxonomy" id="6412"/>
    <lineage>
        <taxon>Eukaryota</taxon>
        <taxon>Metazoa</taxon>
        <taxon>Spiralia</taxon>
        <taxon>Lophotrochozoa</taxon>
        <taxon>Annelida</taxon>
        <taxon>Clitellata</taxon>
        <taxon>Hirudinea</taxon>
        <taxon>Rhynchobdellida</taxon>
        <taxon>Glossiphoniidae</taxon>
        <taxon>Helobdella</taxon>
    </lineage>
</organism>
<dbReference type="GeneID" id="20214853"/>
<feature type="domain" description="AAR2 C-terminal" evidence="9">
    <location>
        <begin position="207"/>
        <end position="359"/>
    </location>
</feature>
<name>T1G1A5_HELRO</name>
<dbReference type="Gene3D" id="1.25.40.550">
    <property type="entry name" value="Aar2, C-terminal domain-like"/>
    <property type="match status" value="1"/>
</dbReference>
<dbReference type="PANTHER" id="PTHR12689:SF4">
    <property type="entry name" value="PROTEIN AAR2 HOMOLOG"/>
    <property type="match status" value="1"/>
</dbReference>
<dbReference type="InterPro" id="IPR033648">
    <property type="entry name" value="AAR2_C"/>
</dbReference>
<dbReference type="EnsemblMetazoa" id="HelroT73126">
    <property type="protein sequence ID" value="HelroP73126"/>
    <property type="gene ID" value="HelroG73126"/>
</dbReference>
<evidence type="ECO:0000256" key="6">
    <source>
        <dbReference type="ARBA" id="ARBA00023187"/>
    </source>
</evidence>
<dbReference type="eggNOG" id="KOG3937">
    <property type="taxonomic scope" value="Eukaryota"/>
</dbReference>
<dbReference type="InParanoid" id="T1G1A5"/>
<evidence type="ECO:0000256" key="7">
    <source>
        <dbReference type="ARBA" id="ARBA00030625"/>
    </source>
</evidence>
<dbReference type="STRING" id="6412.T1G1A5"/>
<dbReference type="Pfam" id="PF20981">
    <property type="entry name" value="AAR2_1st"/>
    <property type="match status" value="1"/>
</dbReference>
<dbReference type="PANTHER" id="PTHR12689">
    <property type="entry name" value="A1 CISTRON SPLICING FACTOR AAR2-RELATED"/>
    <property type="match status" value="1"/>
</dbReference>
<dbReference type="FunCoup" id="T1G1A5">
    <property type="interactions" value="1377"/>
</dbReference>
<dbReference type="Gene3D" id="2.60.34.20">
    <property type="match status" value="1"/>
</dbReference>
<reference evidence="11 13" key="2">
    <citation type="journal article" date="2013" name="Nature">
        <title>Insights into bilaterian evolution from three spiralian genomes.</title>
        <authorList>
            <person name="Simakov O."/>
            <person name="Marletaz F."/>
            <person name="Cho S.J."/>
            <person name="Edsinger-Gonzales E."/>
            <person name="Havlak P."/>
            <person name="Hellsten U."/>
            <person name="Kuo D.H."/>
            <person name="Larsson T."/>
            <person name="Lv J."/>
            <person name="Arendt D."/>
            <person name="Savage R."/>
            <person name="Osoegawa K."/>
            <person name="de Jong P."/>
            <person name="Grimwood J."/>
            <person name="Chapman J.A."/>
            <person name="Shapiro H."/>
            <person name="Aerts A."/>
            <person name="Otillar R.P."/>
            <person name="Terry A.Y."/>
            <person name="Boore J.L."/>
            <person name="Grigoriev I.V."/>
            <person name="Lindberg D.R."/>
            <person name="Seaver E.C."/>
            <person name="Weisblat D.A."/>
            <person name="Putnam N.H."/>
            <person name="Rokhsar D.S."/>
        </authorList>
    </citation>
    <scope>NUCLEOTIDE SEQUENCE</scope>
</reference>
<evidence type="ECO:0000256" key="2">
    <source>
        <dbReference type="ARBA" id="ARBA00006281"/>
    </source>
</evidence>
<reference evidence="13" key="1">
    <citation type="submission" date="2012-12" db="EMBL/GenBank/DDBJ databases">
        <authorList>
            <person name="Hellsten U."/>
            <person name="Grimwood J."/>
            <person name="Chapman J.A."/>
            <person name="Shapiro H."/>
            <person name="Aerts A."/>
            <person name="Otillar R.P."/>
            <person name="Terry A.Y."/>
            <person name="Boore J.L."/>
            <person name="Simakov O."/>
            <person name="Marletaz F."/>
            <person name="Cho S.-J."/>
            <person name="Edsinger-Gonzales E."/>
            <person name="Havlak P."/>
            <person name="Kuo D.-H."/>
            <person name="Larsson T."/>
            <person name="Lv J."/>
            <person name="Arendt D."/>
            <person name="Savage R."/>
            <person name="Osoegawa K."/>
            <person name="de Jong P."/>
            <person name="Lindberg D.R."/>
            <person name="Seaver E.C."/>
            <person name="Weisblat D.A."/>
            <person name="Putnam N.H."/>
            <person name="Grigoriev I.V."/>
            <person name="Rokhsar D.S."/>
        </authorList>
    </citation>
    <scope>NUCLEOTIDE SEQUENCE</scope>
</reference>
<evidence type="ECO:0000256" key="1">
    <source>
        <dbReference type="ARBA" id="ARBA00003708"/>
    </source>
</evidence>
<dbReference type="InterPro" id="IPR038514">
    <property type="entry name" value="AAR2_C_sf"/>
</dbReference>
<dbReference type="CTD" id="20214853"/>
<evidence type="ECO:0000313" key="12">
    <source>
        <dbReference type="EnsemblMetazoa" id="HelroP73126"/>
    </source>
</evidence>
<dbReference type="InterPro" id="IPR007946">
    <property type="entry name" value="AAR2"/>
</dbReference>
<dbReference type="AlphaFoldDB" id="T1G1A5"/>
<evidence type="ECO:0000259" key="10">
    <source>
        <dbReference type="Pfam" id="PF20981"/>
    </source>
</evidence>
<dbReference type="CDD" id="cd13778">
    <property type="entry name" value="Aar2_C"/>
    <property type="match status" value="1"/>
</dbReference>
<dbReference type="KEGG" id="hro:HELRODRAFT_73126"/>
<dbReference type="OMA" id="VWQSGGL"/>
<dbReference type="GO" id="GO:0005681">
    <property type="term" value="C:spliceosomal complex"/>
    <property type="evidence" value="ECO:0007669"/>
    <property type="project" value="UniProtKB-KW"/>
</dbReference>
<protein>
    <recommendedName>
        <fullName evidence="3">Protein AAR2 homolog</fullName>
    </recommendedName>
    <alternativeName>
        <fullName evidence="7">AAR2 splicing factor homolog</fullName>
    </alternativeName>
</protein>
<keyword evidence="5" id="KW-0747">Spliceosome</keyword>
<sequence length="371" mass="43019">MEGSSYNLDNDQAVQLFENGGIVLLLDVPTNTEIGLDYNSWQTGEMFKGIKMIPPGFHFIYYRHVYGKISPRTSIMHFFNESEVLIKKWDAGLEDFVDENDSETIERYKCNRRELDKYLGAYPYDNHRKWVSLTNFVSKDVLDRINPESDRVSSVAQFQSLSSTTESRKNAKDMSHGKKITKGFEKEDFMNSKLPQMNVIPGTELKFSNIPKINHVGSPSEITKYNMDQSHKIKYLLKYTSSAESLLGELQICFVCFLMGQAYEAFEQWKKLVGVLCQCVDAITEYPDLYFKFINVLHYHIKEIPEDFFVDIISKDNFLSKTLSEFFENLEVSDCPDHLKQKGLRFKNNLQKRFNLSFDCELGEFAPVVVE</sequence>
<dbReference type="EMBL" id="AMQM01002834">
    <property type="status" value="NOT_ANNOTATED_CDS"/>
    <property type="molecule type" value="Genomic_DNA"/>
</dbReference>
<dbReference type="InterPro" id="IPR038516">
    <property type="entry name" value="AAR2_N_sf"/>
</dbReference>
<evidence type="ECO:0000256" key="4">
    <source>
        <dbReference type="ARBA" id="ARBA00022664"/>
    </source>
</evidence>
<dbReference type="FunFam" id="1.25.40.550:FF:000001">
    <property type="entry name" value="AAR2 splicing factor homolog"/>
    <property type="match status" value="1"/>
</dbReference>
<comment type="subunit">
    <text evidence="8">Interacts with PRPF8 (via RNase H homology domain). Component of a U5 snRNP complex that contains PRPF8.</text>
</comment>
<keyword evidence="4" id="KW-0507">mRNA processing</keyword>
<dbReference type="CDD" id="cd13777">
    <property type="entry name" value="Aar2_N"/>
    <property type="match status" value="1"/>
</dbReference>
<dbReference type="OrthoDB" id="201752at2759"/>
<dbReference type="EMBL" id="KB095905">
    <property type="protein sequence ID" value="ESO09897.1"/>
    <property type="molecule type" value="Genomic_DNA"/>
</dbReference>
<comment type="similarity">
    <text evidence="2">Belongs to the AAR2 family.</text>
</comment>
<comment type="function">
    <text evidence="1">Component of the U5 snRNP complex that is required for spliceosome assembly and for pre-mRNA splicing.</text>
</comment>
<dbReference type="RefSeq" id="XP_009011711.1">
    <property type="nucleotide sequence ID" value="XM_009013463.1"/>
</dbReference>
<feature type="domain" description="AAR2 N-terminal" evidence="10">
    <location>
        <begin position="20"/>
        <end position="147"/>
    </location>
</feature>
<evidence type="ECO:0000313" key="11">
    <source>
        <dbReference type="EMBL" id="ESO09897.1"/>
    </source>
</evidence>
<dbReference type="InterPro" id="IPR033647">
    <property type="entry name" value="Aar2_N"/>
</dbReference>
<accession>T1G1A5</accession>
<gene>
    <name evidence="12" type="primary">20214853</name>
    <name evidence="11" type="ORF">HELRODRAFT_73126</name>
</gene>
<reference evidence="12" key="3">
    <citation type="submission" date="2015-06" db="UniProtKB">
        <authorList>
            <consortium name="EnsemblMetazoa"/>
        </authorList>
    </citation>
    <scope>IDENTIFICATION</scope>
</reference>
<evidence type="ECO:0000256" key="8">
    <source>
        <dbReference type="ARBA" id="ARBA00047009"/>
    </source>
</evidence>
<evidence type="ECO:0000256" key="3">
    <source>
        <dbReference type="ARBA" id="ARBA00016372"/>
    </source>
</evidence>
<keyword evidence="6" id="KW-0508">mRNA splicing</keyword>
<evidence type="ECO:0000313" key="13">
    <source>
        <dbReference type="Proteomes" id="UP000015101"/>
    </source>
</evidence>
<dbReference type="GO" id="GO:0000244">
    <property type="term" value="P:spliceosomal tri-snRNP complex assembly"/>
    <property type="evidence" value="ECO:0000318"/>
    <property type="project" value="GO_Central"/>
</dbReference>
<dbReference type="Pfam" id="PF05282">
    <property type="entry name" value="AAR2"/>
    <property type="match status" value="1"/>
</dbReference>